<proteinExistence type="predicted"/>
<dbReference type="Gene3D" id="1.10.390.10">
    <property type="entry name" value="Neutral Protease Domain 2"/>
    <property type="match status" value="1"/>
</dbReference>
<feature type="domain" description="Peptidase M61 catalytic" evidence="1">
    <location>
        <begin position="292"/>
        <end position="408"/>
    </location>
</feature>
<dbReference type="InterPro" id="IPR040756">
    <property type="entry name" value="Peptidase_M61_N"/>
</dbReference>
<comment type="caution">
    <text evidence="3">The sequence shown here is derived from an EMBL/GenBank/DDBJ whole genome shotgun (WGS) entry which is preliminary data.</text>
</comment>
<dbReference type="PIRSF" id="PIRSF016493">
    <property type="entry name" value="Glycyl_aminpptds"/>
    <property type="match status" value="1"/>
</dbReference>
<dbReference type="InterPro" id="IPR007963">
    <property type="entry name" value="Peptidase_M61_catalytic"/>
</dbReference>
<dbReference type="Pfam" id="PF17899">
    <property type="entry name" value="Peptidase_M61_N"/>
    <property type="match status" value="1"/>
</dbReference>
<dbReference type="InterPro" id="IPR027268">
    <property type="entry name" value="Peptidase_M4/M1_CTD_sf"/>
</dbReference>
<protein>
    <submittedName>
        <fullName evidence="3">M61 family metallopeptidase</fullName>
    </submittedName>
</protein>
<evidence type="ECO:0000259" key="2">
    <source>
        <dbReference type="Pfam" id="PF17899"/>
    </source>
</evidence>
<dbReference type="EMBL" id="SSTI01000009">
    <property type="protein sequence ID" value="THG39102.1"/>
    <property type="molecule type" value="Genomic_DNA"/>
</dbReference>
<reference evidence="3 4" key="1">
    <citation type="submission" date="2019-04" db="EMBL/GenBank/DDBJ databases">
        <title>Microbes associate with the intestines of laboratory mice.</title>
        <authorList>
            <person name="Navarre W."/>
            <person name="Wong E."/>
            <person name="Huang K.C."/>
            <person name="Tropini C."/>
            <person name="Ng K."/>
            <person name="Yu B."/>
        </authorList>
    </citation>
    <scope>NUCLEOTIDE SEQUENCE [LARGE SCALE GENOMIC DNA]</scope>
    <source>
        <strain evidence="3 4">NM83_B4-11</strain>
    </source>
</reference>
<organism evidence="3 4">
    <name type="scientific">Sphingomonas olei</name>
    <dbReference type="NCBI Taxonomy" id="1886787"/>
    <lineage>
        <taxon>Bacteria</taxon>
        <taxon>Pseudomonadati</taxon>
        <taxon>Pseudomonadota</taxon>
        <taxon>Alphaproteobacteria</taxon>
        <taxon>Sphingomonadales</taxon>
        <taxon>Sphingomonadaceae</taxon>
        <taxon>Sphingomonas</taxon>
    </lineage>
</organism>
<keyword evidence="4" id="KW-1185">Reference proteome</keyword>
<feature type="domain" description="Peptidase M61 N-terminal" evidence="2">
    <location>
        <begin position="27"/>
        <end position="198"/>
    </location>
</feature>
<dbReference type="Pfam" id="PF05299">
    <property type="entry name" value="Peptidase_M61"/>
    <property type="match status" value="1"/>
</dbReference>
<name>A0ABY2QFS2_9SPHN</name>
<dbReference type="RefSeq" id="WP_136451909.1">
    <property type="nucleotide sequence ID" value="NZ_SSTI01000009.1"/>
</dbReference>
<sequence>MTKNLRDLDFTVPAPCDIAYPAPIRLYVDAQDVLRGILQVRQVIPVRSGGPLTLLFPEWLPGYHAPRASIALFAGLRIEAGEKELPWRRHPVQVHAFQVEVPAEAEQIVVSFHFLTPTDSSQGRVVVGKEILTIQWNSVLLYPAGYYARQIEFHAFLTVPAGWQHSCAIAAVDRQDDTIRFEPVSLDVLVDSPVFAGRYAARVPLDDQEKVHLSIFADKAELIDISEKKIAPHRAVVEQAGKLFGPAPFDRFEMLLGLSSELGRIGVEHHRSFEAVTVPDYFTDWEGCFSLRETVPHEFIHAWNGKFRRGADSWTPSFDTPIRNSLMWVYEGQTQYWDRVLCARSGLWTADQTLQAIAVTAATHQVRAGSRWRPISDTTRDPIIAARAPLPWPSWQRSEDYYSEGSLVWLDIDTRIRMLSGDARSLDDFARSFFAADQQGPAQTLTYTLDDVIAALTDLAPFDWGGFLRERIDGKHTGAPLEGIERAGYQLVFRNDPGEFWTNTEKLADNLNLMFSLGLTVDHDGKVEEVLWEGPAFEAAITAGTKILEAGERPFSVEALRAAVQEAGRSNGRVRLRVTSGTCEREVEVHYPGGLRYPHLTPLEGARPRLLEILSPRV</sequence>
<evidence type="ECO:0000259" key="1">
    <source>
        <dbReference type="Pfam" id="PF05299"/>
    </source>
</evidence>
<evidence type="ECO:0000313" key="3">
    <source>
        <dbReference type="EMBL" id="THG39102.1"/>
    </source>
</evidence>
<dbReference type="InterPro" id="IPR024191">
    <property type="entry name" value="Peptidase_M61"/>
</dbReference>
<dbReference type="Gene3D" id="2.60.40.3650">
    <property type="match status" value="1"/>
</dbReference>
<dbReference type="Proteomes" id="UP000308038">
    <property type="component" value="Unassembled WGS sequence"/>
</dbReference>
<evidence type="ECO:0000313" key="4">
    <source>
        <dbReference type="Proteomes" id="UP000308038"/>
    </source>
</evidence>
<accession>A0ABY2QFS2</accession>
<gene>
    <name evidence="3" type="ORF">E5988_12675</name>
</gene>